<comment type="caution">
    <text evidence="1">The sequence shown here is derived from an EMBL/GenBank/DDBJ whole genome shotgun (WGS) entry which is preliminary data.</text>
</comment>
<organism evidence="1 2">
    <name type="scientific">Eumeta variegata</name>
    <name type="common">Bagworm moth</name>
    <name type="synonym">Eumeta japonica</name>
    <dbReference type="NCBI Taxonomy" id="151549"/>
    <lineage>
        <taxon>Eukaryota</taxon>
        <taxon>Metazoa</taxon>
        <taxon>Ecdysozoa</taxon>
        <taxon>Arthropoda</taxon>
        <taxon>Hexapoda</taxon>
        <taxon>Insecta</taxon>
        <taxon>Pterygota</taxon>
        <taxon>Neoptera</taxon>
        <taxon>Endopterygota</taxon>
        <taxon>Lepidoptera</taxon>
        <taxon>Glossata</taxon>
        <taxon>Ditrysia</taxon>
        <taxon>Tineoidea</taxon>
        <taxon>Psychidae</taxon>
        <taxon>Oiketicinae</taxon>
        <taxon>Eumeta</taxon>
    </lineage>
</organism>
<gene>
    <name evidence="1" type="ORF">EVAR_90961_1</name>
</gene>
<protein>
    <submittedName>
        <fullName evidence="1">Uncharacterized protein</fullName>
    </submittedName>
</protein>
<accession>A0A4C1Z6Q3</accession>
<evidence type="ECO:0000313" key="2">
    <source>
        <dbReference type="Proteomes" id="UP000299102"/>
    </source>
</evidence>
<dbReference type="AlphaFoldDB" id="A0A4C1Z6Q3"/>
<keyword evidence="2" id="KW-1185">Reference proteome</keyword>
<dbReference type="EMBL" id="BGZK01001559">
    <property type="protein sequence ID" value="GBP82327.1"/>
    <property type="molecule type" value="Genomic_DNA"/>
</dbReference>
<sequence>MMVDASTVWKPSQTVVFTFDGQMSPQRMFICGNDLSVEVYTCPKIQCYNCRRYRHTKTQFRLDVLNADDPSADLHLRSIIESGWLRWHTIFTDASKLSEAECFGVGSCRTHNSGRDSDRYAPAPASRTSYRIDRRSGTLGFVKTLPHGSKIQFPLV</sequence>
<dbReference type="OrthoDB" id="6931295at2759"/>
<evidence type="ECO:0000313" key="1">
    <source>
        <dbReference type="EMBL" id="GBP82327.1"/>
    </source>
</evidence>
<dbReference type="Proteomes" id="UP000299102">
    <property type="component" value="Unassembled WGS sequence"/>
</dbReference>
<reference evidence="1 2" key="1">
    <citation type="journal article" date="2019" name="Commun. Biol.">
        <title>The bagworm genome reveals a unique fibroin gene that provides high tensile strength.</title>
        <authorList>
            <person name="Kono N."/>
            <person name="Nakamura H."/>
            <person name="Ohtoshi R."/>
            <person name="Tomita M."/>
            <person name="Numata K."/>
            <person name="Arakawa K."/>
        </authorList>
    </citation>
    <scope>NUCLEOTIDE SEQUENCE [LARGE SCALE GENOMIC DNA]</scope>
</reference>
<proteinExistence type="predicted"/>
<name>A0A4C1Z6Q3_EUMVA</name>